<feature type="signal peptide" evidence="1">
    <location>
        <begin position="1"/>
        <end position="20"/>
    </location>
</feature>
<dbReference type="AlphaFoldDB" id="A0A4Q1K4Y6"/>
<protein>
    <submittedName>
        <fullName evidence="2">Uncharacterized protein</fullName>
    </submittedName>
</protein>
<evidence type="ECO:0000313" key="2">
    <source>
        <dbReference type="EMBL" id="RXR20946.1"/>
    </source>
</evidence>
<keyword evidence="1" id="KW-0732">Signal</keyword>
<reference evidence="3" key="1">
    <citation type="submission" date="2019-01" db="EMBL/GenBank/DDBJ databases">
        <title>Cytophagaceae bacterium strain CAR-16.</title>
        <authorList>
            <person name="Chen W.-M."/>
        </authorList>
    </citation>
    <scope>NUCLEOTIDE SEQUENCE [LARGE SCALE GENOMIC DNA]</scope>
    <source>
        <strain evidence="3">LLJ-11</strain>
    </source>
</reference>
<gene>
    <name evidence="2" type="ORF">EQG63_03135</name>
</gene>
<dbReference type="OrthoDB" id="1359771at2"/>
<accession>A0A4Q1K4Y6</accession>
<keyword evidence="3" id="KW-1185">Reference proteome</keyword>
<evidence type="ECO:0000313" key="3">
    <source>
        <dbReference type="Proteomes" id="UP000290283"/>
    </source>
</evidence>
<name>A0A4Q1K4Y6_9FLAO</name>
<evidence type="ECO:0000256" key="1">
    <source>
        <dbReference type="SAM" id="SignalP"/>
    </source>
</evidence>
<proteinExistence type="predicted"/>
<sequence>MKKLLFGLIAIIGVTFTSNAQIKTKDDARLASAKTFVSFKKQLTEAYLKSTDYSSFEKNLCGNWNNTKEGKYLLNEVYTYFKNKTSDEKIIASYDGIGMAKALQFQQDIYTKNPKSDGSELFGGPSDNSTTSSNPTSKVAYPCRWYQLSCHLNQIFGAEMGGILLNYGICTLLGTC</sequence>
<comment type="caution">
    <text evidence="2">The sequence shown here is derived from an EMBL/GenBank/DDBJ whole genome shotgun (WGS) entry which is preliminary data.</text>
</comment>
<dbReference type="Proteomes" id="UP000290283">
    <property type="component" value="Unassembled WGS sequence"/>
</dbReference>
<dbReference type="RefSeq" id="WP_129434308.1">
    <property type="nucleotide sequence ID" value="NZ_SBKO01000001.1"/>
</dbReference>
<organism evidence="2 3">
    <name type="scientific">Flavobacterium amnicola</name>
    <dbReference type="NCBI Taxonomy" id="2506422"/>
    <lineage>
        <taxon>Bacteria</taxon>
        <taxon>Pseudomonadati</taxon>
        <taxon>Bacteroidota</taxon>
        <taxon>Flavobacteriia</taxon>
        <taxon>Flavobacteriales</taxon>
        <taxon>Flavobacteriaceae</taxon>
        <taxon>Flavobacterium</taxon>
    </lineage>
</organism>
<feature type="chain" id="PRO_5020607548" evidence="1">
    <location>
        <begin position="21"/>
        <end position="176"/>
    </location>
</feature>
<dbReference type="EMBL" id="SBKO01000001">
    <property type="protein sequence ID" value="RXR20946.1"/>
    <property type="molecule type" value="Genomic_DNA"/>
</dbReference>